<dbReference type="Proteomes" id="UP000001472">
    <property type="component" value="Chromosome"/>
</dbReference>
<accession>A0A0H3M7D4</accession>
<name>A0A0H3M7D4_MYCBP</name>
<protein>
    <submittedName>
        <fullName evidence="1">Uncharacterized protein</fullName>
    </submittedName>
</protein>
<dbReference type="AlphaFoldDB" id="A0A0H3M7D4"/>
<dbReference type="EMBL" id="AM408590">
    <property type="protein sequence ID" value="CAL71980.1"/>
    <property type="molecule type" value="Genomic_DNA"/>
</dbReference>
<organism evidence="1 2">
    <name type="scientific">Mycobacterium bovis (strain BCG / Pasteur 1173P2)</name>
    <dbReference type="NCBI Taxonomy" id="410289"/>
    <lineage>
        <taxon>Bacteria</taxon>
        <taxon>Bacillati</taxon>
        <taxon>Actinomycetota</taxon>
        <taxon>Actinomycetes</taxon>
        <taxon>Mycobacteriales</taxon>
        <taxon>Mycobacteriaceae</taxon>
        <taxon>Mycobacterium</taxon>
        <taxon>Mycobacterium tuberculosis complex</taxon>
    </lineage>
</organism>
<evidence type="ECO:0000313" key="1">
    <source>
        <dbReference type="EMBL" id="CAL71980.1"/>
    </source>
</evidence>
<evidence type="ECO:0000313" key="2">
    <source>
        <dbReference type="Proteomes" id="UP000001472"/>
    </source>
</evidence>
<dbReference type="KEGG" id="mbb:BCG_1993c"/>
<gene>
    <name evidence="1" type="ordered locus">BCG_1993c</name>
</gene>
<sequence>MAAGSGGGTVGLVLPRVASLSGLDGAPTVPEGSDKALMHLGDPPRRCDTHPDGTSSAAAALVLRRIDVHPLLTGLGRGRQTVSLRNGHLVATANRAILSRRRSRLTRGRSFTSHLITSCPRLDDHQHRHPTRCRAEHAGCTVATCIPNARDPAPGHQTPRWGPFRLKPAYTRI</sequence>
<reference evidence="1 2" key="1">
    <citation type="journal article" date="2007" name="Proc. Natl. Acad. Sci. U.S.A.">
        <title>Genome plasticity of BCG and impact on vaccine efficacy.</title>
        <authorList>
            <person name="Brosch R."/>
            <person name="Gordon S.V."/>
            <person name="Garnier T."/>
            <person name="Eiglmeier K."/>
            <person name="Frigui W."/>
            <person name="Valenti P."/>
            <person name="Dos Santos S."/>
            <person name="Duthoy S."/>
            <person name="Lacroix C."/>
            <person name="Garcia-Pelayo C."/>
            <person name="Inwald J.K."/>
            <person name="Golby P."/>
            <person name="Garcia J.N."/>
            <person name="Hewinson R.G."/>
            <person name="Behr M.A."/>
            <person name="Quail M.A."/>
            <person name="Churcher C."/>
            <person name="Barrell B.G."/>
            <person name="Parkhill J."/>
            <person name="Cole S.T."/>
        </authorList>
    </citation>
    <scope>NUCLEOTIDE SEQUENCE [LARGE SCALE GENOMIC DNA]</scope>
    <source>
        <strain evidence="2">BCG / Pasteur 1173P2</strain>
    </source>
</reference>
<dbReference type="RefSeq" id="WP_010950637.1">
    <property type="nucleotide sequence ID" value="NC_008769.1"/>
</dbReference>
<dbReference type="HOGENOM" id="CLU_1545918_0_0_11"/>
<proteinExistence type="predicted"/>